<dbReference type="Proteomes" id="UP001626550">
    <property type="component" value="Unassembled WGS sequence"/>
</dbReference>
<sequence>MCESEKSEIDLDYEYENQDAFQSNYDYDSGFMSSTIEQTGLRPESTDSGSETERRSSCTMTAEILNSLDECARELYPAKKDSFTKYAESPMLNSDISMGLDMEEEGKWLDENSRVHQQSESSPIWLSISPNDYKLLTNPDLRNYVTDSATEKQLMIEHFAPAEFSMK</sequence>
<dbReference type="AlphaFoldDB" id="A0ABD2PT03"/>
<dbReference type="EMBL" id="JBJKFK010003168">
    <property type="protein sequence ID" value="KAL3310188.1"/>
    <property type="molecule type" value="Genomic_DNA"/>
</dbReference>
<organism evidence="2 3">
    <name type="scientific">Cichlidogyrus casuarinus</name>
    <dbReference type="NCBI Taxonomy" id="1844966"/>
    <lineage>
        <taxon>Eukaryota</taxon>
        <taxon>Metazoa</taxon>
        <taxon>Spiralia</taxon>
        <taxon>Lophotrochozoa</taxon>
        <taxon>Platyhelminthes</taxon>
        <taxon>Monogenea</taxon>
        <taxon>Monopisthocotylea</taxon>
        <taxon>Dactylogyridea</taxon>
        <taxon>Ancyrocephalidae</taxon>
        <taxon>Cichlidogyrus</taxon>
    </lineage>
</organism>
<comment type="caution">
    <text evidence="2">The sequence shown here is derived from an EMBL/GenBank/DDBJ whole genome shotgun (WGS) entry which is preliminary data.</text>
</comment>
<evidence type="ECO:0000313" key="3">
    <source>
        <dbReference type="Proteomes" id="UP001626550"/>
    </source>
</evidence>
<gene>
    <name evidence="2" type="ORF">Ciccas_011248</name>
</gene>
<name>A0ABD2PT03_9PLAT</name>
<keyword evidence="3" id="KW-1185">Reference proteome</keyword>
<protein>
    <submittedName>
        <fullName evidence="2">Uncharacterized protein</fullName>
    </submittedName>
</protein>
<reference evidence="2 3" key="1">
    <citation type="submission" date="2024-11" db="EMBL/GenBank/DDBJ databases">
        <title>Adaptive evolution of stress response genes in parasites aligns with host niche diversity.</title>
        <authorList>
            <person name="Hahn C."/>
            <person name="Resl P."/>
        </authorList>
    </citation>
    <scope>NUCLEOTIDE SEQUENCE [LARGE SCALE GENOMIC DNA]</scope>
    <source>
        <strain evidence="2">EGGRZ-B1_66</strain>
        <tissue evidence="2">Body</tissue>
    </source>
</reference>
<accession>A0ABD2PT03</accession>
<evidence type="ECO:0000256" key="1">
    <source>
        <dbReference type="SAM" id="MobiDB-lite"/>
    </source>
</evidence>
<feature type="region of interest" description="Disordered" evidence="1">
    <location>
        <begin position="31"/>
        <end position="58"/>
    </location>
</feature>
<evidence type="ECO:0000313" key="2">
    <source>
        <dbReference type="EMBL" id="KAL3310188.1"/>
    </source>
</evidence>
<proteinExistence type="predicted"/>